<dbReference type="Pfam" id="PF01075">
    <property type="entry name" value="Glyco_transf_9"/>
    <property type="match status" value="1"/>
</dbReference>
<name>D4H6K4_DENA2</name>
<keyword evidence="4" id="KW-1185">Reference proteome</keyword>
<dbReference type="InParanoid" id="D4H6K4"/>
<dbReference type="SUPFAM" id="SSF53756">
    <property type="entry name" value="UDP-Glycosyltransferase/glycogen phosphorylase"/>
    <property type="match status" value="1"/>
</dbReference>
<dbReference type="eggNOG" id="COG0859">
    <property type="taxonomic scope" value="Bacteria"/>
</dbReference>
<reference evidence="3 4" key="1">
    <citation type="journal article" date="2010" name="Stand. Genomic Sci.">
        <title>Complete genome sequence of Denitrovibrio acetiphilus type strain (N2460).</title>
        <authorList>
            <person name="Kiss H."/>
            <person name="Lang E."/>
            <person name="Lapidus A."/>
            <person name="Copeland A."/>
            <person name="Nolan M."/>
            <person name="Glavina Del Rio T."/>
            <person name="Chen F."/>
            <person name="Lucas S."/>
            <person name="Tice H."/>
            <person name="Cheng J.F."/>
            <person name="Han C."/>
            <person name="Goodwin L."/>
            <person name="Pitluck S."/>
            <person name="Liolios K."/>
            <person name="Pati A."/>
            <person name="Ivanova N."/>
            <person name="Mavromatis K."/>
            <person name="Chen A."/>
            <person name="Palaniappan K."/>
            <person name="Land M."/>
            <person name="Hauser L."/>
            <person name="Chang Y.J."/>
            <person name="Jeffries C.D."/>
            <person name="Detter J.C."/>
            <person name="Brettin T."/>
            <person name="Spring S."/>
            <person name="Rohde M."/>
            <person name="Goker M."/>
            <person name="Woyke T."/>
            <person name="Bristow J."/>
            <person name="Eisen J.A."/>
            <person name="Markowitz V."/>
            <person name="Hugenholtz P."/>
            <person name="Kyrpides N.C."/>
            <person name="Klenk H.P."/>
        </authorList>
    </citation>
    <scope>NUCLEOTIDE SEQUENCE [LARGE SCALE GENOMIC DNA]</scope>
    <source>
        <strain evidence="4">DSM 12809 / NBRC 114555 / N2460</strain>
    </source>
</reference>
<dbReference type="RefSeq" id="WP_013012163.1">
    <property type="nucleotide sequence ID" value="NC_013943.1"/>
</dbReference>
<keyword evidence="2 3" id="KW-0808">Transferase</keyword>
<dbReference type="STRING" id="522772.Dacet_2928"/>
<organism evidence="3 4">
    <name type="scientific">Denitrovibrio acetiphilus (strain DSM 12809 / NBRC 114555 / N2460)</name>
    <dbReference type="NCBI Taxonomy" id="522772"/>
    <lineage>
        <taxon>Bacteria</taxon>
        <taxon>Pseudomonadati</taxon>
        <taxon>Deferribacterota</taxon>
        <taxon>Deferribacteres</taxon>
        <taxon>Deferribacterales</taxon>
        <taxon>Geovibrionaceae</taxon>
        <taxon>Denitrovibrio</taxon>
    </lineage>
</organism>
<dbReference type="PANTHER" id="PTHR30160">
    <property type="entry name" value="TETRAACYLDISACCHARIDE 4'-KINASE-RELATED"/>
    <property type="match status" value="1"/>
</dbReference>
<dbReference type="CDD" id="cd03789">
    <property type="entry name" value="GT9_LPS_heptosyltransferase"/>
    <property type="match status" value="1"/>
</dbReference>
<dbReference type="Proteomes" id="UP000002012">
    <property type="component" value="Chromosome"/>
</dbReference>
<dbReference type="CAZy" id="GT9">
    <property type="family name" value="Glycosyltransferase Family 9"/>
</dbReference>
<evidence type="ECO:0000313" key="4">
    <source>
        <dbReference type="Proteomes" id="UP000002012"/>
    </source>
</evidence>
<accession>D4H6K4</accession>
<proteinExistence type="predicted"/>
<evidence type="ECO:0000256" key="1">
    <source>
        <dbReference type="ARBA" id="ARBA00022676"/>
    </source>
</evidence>
<gene>
    <name evidence="3" type="ordered locus">Dacet_2928</name>
</gene>
<dbReference type="HOGENOM" id="CLU_038371_3_0_0"/>
<dbReference type="EMBL" id="CP001968">
    <property type="protein sequence ID" value="ADD69678.1"/>
    <property type="molecule type" value="Genomic_DNA"/>
</dbReference>
<dbReference type="PaxDb" id="522772-Dacet_2928"/>
<dbReference type="InterPro" id="IPR051199">
    <property type="entry name" value="LPS_LOS_Heptosyltrfase"/>
</dbReference>
<dbReference type="AlphaFoldDB" id="D4H6K4"/>
<keyword evidence="1" id="KW-0328">Glycosyltransferase</keyword>
<sequence>MKLLFVRFSSFGDVILTTGIMNYVSRMLPEAEIDVMTYKQYAPVFDNLPFVHNVIDYDRSKGLKEYLYVVQNETEDHDYIFDLHRKLRSVFLKFHSQAEYHHYKKDSKARRDFVRKGKDNPRLHMHVVQKYLEPVLSPLGLVMPDIDELRPVLIRHVERDEKRVFIHPFASKNTKTYPYARELAELLIKNGLTPVFAGMGKAPETDGIVDETGRKKLADMLDIIASCGSAVSSDSGPMHAAIGLGLPTVGIFGSTTKHFGFYPAFDNCIMLEDNRVNCRPCDVHGLDKCPENHFSCMKNLTPDKVLDNLKKLIGT</sequence>
<evidence type="ECO:0000313" key="3">
    <source>
        <dbReference type="EMBL" id="ADD69678.1"/>
    </source>
</evidence>
<dbReference type="KEGG" id="dap:Dacet_2928"/>
<protein>
    <submittedName>
        <fullName evidence="3">Glycosyl transferase family 9</fullName>
    </submittedName>
</protein>
<dbReference type="GO" id="GO:0009244">
    <property type="term" value="P:lipopolysaccharide core region biosynthetic process"/>
    <property type="evidence" value="ECO:0007669"/>
    <property type="project" value="TreeGrafter"/>
</dbReference>
<evidence type="ECO:0000256" key="2">
    <source>
        <dbReference type="ARBA" id="ARBA00022679"/>
    </source>
</evidence>
<dbReference type="Gene3D" id="3.40.50.2000">
    <property type="entry name" value="Glycogen Phosphorylase B"/>
    <property type="match status" value="2"/>
</dbReference>
<dbReference type="GO" id="GO:0005829">
    <property type="term" value="C:cytosol"/>
    <property type="evidence" value="ECO:0007669"/>
    <property type="project" value="TreeGrafter"/>
</dbReference>
<dbReference type="GO" id="GO:0008713">
    <property type="term" value="F:ADP-heptose-lipopolysaccharide heptosyltransferase activity"/>
    <property type="evidence" value="ECO:0007669"/>
    <property type="project" value="TreeGrafter"/>
</dbReference>
<dbReference type="InterPro" id="IPR002201">
    <property type="entry name" value="Glyco_trans_9"/>
</dbReference>
<dbReference type="OrthoDB" id="9768048at2"/>